<evidence type="ECO:0000313" key="3">
    <source>
        <dbReference type="Proteomes" id="UP001469553"/>
    </source>
</evidence>
<dbReference type="Proteomes" id="UP001469553">
    <property type="component" value="Unassembled WGS sequence"/>
</dbReference>
<accession>A0ABV0Z827</accession>
<proteinExistence type="predicted"/>
<name>A0ABV0Z827_9TELE</name>
<reference evidence="2 3" key="1">
    <citation type="submission" date="2021-06" db="EMBL/GenBank/DDBJ databases">
        <authorList>
            <person name="Palmer J.M."/>
        </authorList>
    </citation>
    <scope>NUCLEOTIDE SEQUENCE [LARGE SCALE GENOMIC DNA]</scope>
    <source>
        <strain evidence="2 3">AS_MEX2019</strain>
        <tissue evidence="2">Muscle</tissue>
    </source>
</reference>
<feature type="compositionally biased region" description="Low complexity" evidence="1">
    <location>
        <begin position="1"/>
        <end position="22"/>
    </location>
</feature>
<evidence type="ECO:0000313" key="2">
    <source>
        <dbReference type="EMBL" id="MEQ2302364.1"/>
    </source>
</evidence>
<dbReference type="EMBL" id="JAHRIP010056719">
    <property type="protein sequence ID" value="MEQ2302364.1"/>
    <property type="molecule type" value="Genomic_DNA"/>
</dbReference>
<organism evidence="2 3">
    <name type="scientific">Ameca splendens</name>
    <dbReference type="NCBI Taxonomy" id="208324"/>
    <lineage>
        <taxon>Eukaryota</taxon>
        <taxon>Metazoa</taxon>
        <taxon>Chordata</taxon>
        <taxon>Craniata</taxon>
        <taxon>Vertebrata</taxon>
        <taxon>Euteleostomi</taxon>
        <taxon>Actinopterygii</taxon>
        <taxon>Neopterygii</taxon>
        <taxon>Teleostei</taxon>
        <taxon>Neoteleostei</taxon>
        <taxon>Acanthomorphata</taxon>
        <taxon>Ovalentaria</taxon>
        <taxon>Atherinomorphae</taxon>
        <taxon>Cyprinodontiformes</taxon>
        <taxon>Goodeidae</taxon>
        <taxon>Ameca</taxon>
    </lineage>
</organism>
<comment type="caution">
    <text evidence="2">The sequence shown here is derived from an EMBL/GenBank/DDBJ whole genome shotgun (WGS) entry which is preliminary data.</text>
</comment>
<gene>
    <name evidence="2" type="ORF">AMECASPLE_006124</name>
</gene>
<keyword evidence="3" id="KW-1185">Reference proteome</keyword>
<sequence>MASTPPQRSSRPSVSPSARPLPQHGDRSGVSIPERCGRDLAGTFVSQSAAQLDRPGILVAPPPGLPGAVGIKDDATGPAVGHFSHQQLSFWAAHTLDPWVVATLTHGYRLQLRLRPPFSRGVKMTVIADP</sequence>
<feature type="region of interest" description="Disordered" evidence="1">
    <location>
        <begin position="1"/>
        <end position="35"/>
    </location>
</feature>
<protein>
    <submittedName>
        <fullName evidence="2">Uncharacterized protein</fullName>
    </submittedName>
</protein>
<evidence type="ECO:0000256" key="1">
    <source>
        <dbReference type="SAM" id="MobiDB-lite"/>
    </source>
</evidence>